<proteinExistence type="predicted"/>
<evidence type="ECO:0000313" key="2">
    <source>
        <dbReference type="Proteomes" id="UP000826656"/>
    </source>
</evidence>
<name>A0ABQ7W1K8_SOLTU</name>
<keyword evidence="2" id="KW-1185">Reference proteome</keyword>
<comment type="caution">
    <text evidence="1">The sequence shown here is derived from an EMBL/GenBank/DDBJ whole genome shotgun (WGS) entry which is preliminary data.</text>
</comment>
<protein>
    <submittedName>
        <fullName evidence="1">Uncharacterized protein</fullName>
    </submittedName>
</protein>
<organism evidence="1 2">
    <name type="scientific">Solanum tuberosum</name>
    <name type="common">Potato</name>
    <dbReference type="NCBI Taxonomy" id="4113"/>
    <lineage>
        <taxon>Eukaryota</taxon>
        <taxon>Viridiplantae</taxon>
        <taxon>Streptophyta</taxon>
        <taxon>Embryophyta</taxon>
        <taxon>Tracheophyta</taxon>
        <taxon>Spermatophyta</taxon>
        <taxon>Magnoliopsida</taxon>
        <taxon>eudicotyledons</taxon>
        <taxon>Gunneridae</taxon>
        <taxon>Pentapetalae</taxon>
        <taxon>asterids</taxon>
        <taxon>lamiids</taxon>
        <taxon>Solanales</taxon>
        <taxon>Solanaceae</taxon>
        <taxon>Solanoideae</taxon>
        <taxon>Solaneae</taxon>
        <taxon>Solanum</taxon>
    </lineage>
</organism>
<dbReference type="EMBL" id="JAIVGD010000005">
    <property type="protein sequence ID" value="KAH0774625.1"/>
    <property type="molecule type" value="Genomic_DNA"/>
</dbReference>
<accession>A0ABQ7W1K8</accession>
<gene>
    <name evidence="1" type="ORF">KY290_011762</name>
</gene>
<reference evidence="1 2" key="1">
    <citation type="journal article" date="2021" name="bioRxiv">
        <title>Chromosome-scale and haplotype-resolved genome assembly of a tetraploid potato cultivar.</title>
        <authorList>
            <person name="Sun H."/>
            <person name="Jiao W.-B."/>
            <person name="Krause K."/>
            <person name="Campoy J.A."/>
            <person name="Goel M."/>
            <person name="Folz-Donahue K."/>
            <person name="Kukat C."/>
            <person name="Huettel B."/>
            <person name="Schneeberger K."/>
        </authorList>
    </citation>
    <scope>NUCLEOTIDE SEQUENCE [LARGE SCALE GENOMIC DNA]</scope>
    <source>
        <strain evidence="1">SolTubOtavaFocal</strain>
        <tissue evidence="1">Leaves</tissue>
    </source>
</reference>
<dbReference type="Proteomes" id="UP000826656">
    <property type="component" value="Unassembled WGS sequence"/>
</dbReference>
<sequence>MNKSFIEELSDDDDIIKEESDPDVVIIAEEDHKKESDPDAFIIAEANPMLDAIDVVVSSTSNMCRKEDTSKEPVVTTWYYE</sequence>
<evidence type="ECO:0000313" key="1">
    <source>
        <dbReference type="EMBL" id="KAH0774625.1"/>
    </source>
</evidence>